<evidence type="ECO:0000256" key="5">
    <source>
        <dbReference type="SAM" id="MobiDB-lite"/>
    </source>
</evidence>
<dbReference type="PANTHER" id="PTHR12570:SF82">
    <property type="entry name" value="NIPA-LIKE PROTEIN 3"/>
    <property type="match status" value="1"/>
</dbReference>
<keyword evidence="3 6" id="KW-1133">Transmembrane helix</keyword>
<feature type="region of interest" description="Disordered" evidence="5">
    <location>
        <begin position="599"/>
        <end position="685"/>
    </location>
</feature>
<dbReference type="GO" id="GO:0016020">
    <property type="term" value="C:membrane"/>
    <property type="evidence" value="ECO:0007669"/>
    <property type="project" value="UniProtKB-SubCell"/>
</dbReference>
<feature type="compositionally biased region" description="Low complexity" evidence="5">
    <location>
        <begin position="815"/>
        <end position="838"/>
    </location>
</feature>
<comment type="subcellular location">
    <subcellularLocation>
        <location evidence="1">Membrane</location>
        <topology evidence="1">Multi-pass membrane protein</topology>
    </subcellularLocation>
</comment>
<dbReference type="GO" id="GO:0015095">
    <property type="term" value="F:magnesium ion transmembrane transporter activity"/>
    <property type="evidence" value="ECO:0007669"/>
    <property type="project" value="InterPro"/>
</dbReference>
<feature type="region of interest" description="Disordered" evidence="5">
    <location>
        <begin position="769"/>
        <end position="871"/>
    </location>
</feature>
<feature type="transmembrane region" description="Helical" evidence="6">
    <location>
        <begin position="152"/>
        <end position="179"/>
    </location>
</feature>
<feature type="transmembrane region" description="Helical" evidence="6">
    <location>
        <begin position="82"/>
        <end position="102"/>
    </location>
</feature>
<feature type="transmembrane region" description="Helical" evidence="6">
    <location>
        <begin position="12"/>
        <end position="34"/>
    </location>
</feature>
<evidence type="ECO:0000313" key="8">
    <source>
        <dbReference type="Proteomes" id="UP000827284"/>
    </source>
</evidence>
<feature type="compositionally biased region" description="Low complexity" evidence="5">
    <location>
        <begin position="846"/>
        <end position="864"/>
    </location>
</feature>
<proteinExistence type="predicted"/>
<reference evidence="7" key="1">
    <citation type="submission" date="2021-11" db="EMBL/GenBank/DDBJ databases">
        <authorList>
            <person name="Herlambang A."/>
            <person name="Guo Y."/>
            <person name="Takashima Y."/>
            <person name="Nishizawa T."/>
        </authorList>
    </citation>
    <scope>NUCLEOTIDE SEQUENCE</scope>
    <source>
        <strain evidence="7">E1425</strain>
    </source>
</reference>
<evidence type="ECO:0000313" key="7">
    <source>
        <dbReference type="EMBL" id="GJJ67823.1"/>
    </source>
</evidence>
<feature type="transmembrane region" description="Helical" evidence="6">
    <location>
        <begin position="329"/>
        <end position="348"/>
    </location>
</feature>
<reference evidence="7" key="2">
    <citation type="journal article" date="2022" name="Microbiol. Resour. Announc.">
        <title>Whole-Genome Sequence of Entomortierella parvispora E1425, a Mucoromycotan Fungus Associated with Burkholderiaceae-Related Endosymbiotic Bacteria.</title>
        <authorList>
            <person name="Herlambang A."/>
            <person name="Guo Y."/>
            <person name="Takashima Y."/>
            <person name="Narisawa K."/>
            <person name="Ohta H."/>
            <person name="Nishizawa T."/>
        </authorList>
    </citation>
    <scope>NUCLEOTIDE SEQUENCE</scope>
    <source>
        <strain evidence="7">E1425</strain>
    </source>
</reference>
<feature type="compositionally biased region" description="Basic residues" evidence="5">
    <location>
        <begin position="404"/>
        <end position="424"/>
    </location>
</feature>
<dbReference type="Pfam" id="PF05653">
    <property type="entry name" value="Mg_trans_NIPA"/>
    <property type="match status" value="1"/>
</dbReference>
<dbReference type="Proteomes" id="UP000827284">
    <property type="component" value="Unassembled WGS sequence"/>
</dbReference>
<keyword evidence="2 6" id="KW-0812">Transmembrane</keyword>
<protein>
    <submittedName>
        <fullName evidence="7">Magnesium transporter</fullName>
    </submittedName>
</protein>
<evidence type="ECO:0000256" key="6">
    <source>
        <dbReference type="SAM" id="Phobius"/>
    </source>
</evidence>
<accession>A0A9P3LR29</accession>
<evidence type="ECO:0000256" key="4">
    <source>
        <dbReference type="ARBA" id="ARBA00023136"/>
    </source>
</evidence>
<gene>
    <name evidence="7" type="ORF">EMPS_00169</name>
</gene>
<feature type="region of interest" description="Disordered" evidence="5">
    <location>
        <begin position="376"/>
        <end position="529"/>
    </location>
</feature>
<name>A0A9P3LR29_9FUNG</name>
<dbReference type="OrthoDB" id="165382at2759"/>
<comment type="caution">
    <text evidence="7">The sequence shown here is derived from an EMBL/GenBank/DDBJ whole genome shotgun (WGS) entry which is preliminary data.</text>
</comment>
<dbReference type="EMBL" id="BQFW01000001">
    <property type="protein sequence ID" value="GJJ67823.1"/>
    <property type="molecule type" value="Genomic_DNA"/>
</dbReference>
<feature type="compositionally biased region" description="Low complexity" evidence="5">
    <location>
        <begin position="602"/>
        <end position="627"/>
    </location>
</feature>
<evidence type="ECO:0000256" key="3">
    <source>
        <dbReference type="ARBA" id="ARBA00022989"/>
    </source>
</evidence>
<feature type="transmembrane region" description="Helical" evidence="6">
    <location>
        <begin position="301"/>
        <end position="323"/>
    </location>
</feature>
<feature type="compositionally biased region" description="Basic and acidic residues" evidence="5">
    <location>
        <begin position="499"/>
        <end position="508"/>
    </location>
</feature>
<evidence type="ECO:0000256" key="2">
    <source>
        <dbReference type="ARBA" id="ARBA00022692"/>
    </source>
</evidence>
<evidence type="ECO:0000256" key="1">
    <source>
        <dbReference type="ARBA" id="ARBA00004141"/>
    </source>
</evidence>
<feature type="compositionally biased region" description="Polar residues" evidence="5">
    <location>
        <begin position="488"/>
        <end position="497"/>
    </location>
</feature>
<dbReference type="InterPro" id="IPR008521">
    <property type="entry name" value="Mg_trans_NIPA"/>
</dbReference>
<feature type="transmembrane region" description="Helical" evidence="6">
    <location>
        <begin position="111"/>
        <end position="132"/>
    </location>
</feature>
<feature type="region of interest" description="Disordered" evidence="5">
    <location>
        <begin position="555"/>
        <end position="581"/>
    </location>
</feature>
<dbReference type="AlphaFoldDB" id="A0A9P3LR29"/>
<keyword evidence="4 6" id="KW-0472">Membrane</keyword>
<sequence length="927" mass="99100">MSVTGSAFVDFVIGFAVSLVASVMNAAGLNLLKLDHVRNSALAQDRQRNECGRPMWHIGLYLYVASQLAGSTIALNFLKTQWVAPLGSIALIFNFVFAKILVGTQITRQDVYGTIVVMASVVWIVVFGGMNSGGDIEDTLTLADLKALFSRVVFIIYFSILNAIIFSFLALGMYAYWAISLDDDSGQMRKNMKTKLTQLLGKNRLARASGLTLEGDEGLEAEARDQRLKKVVAMIMSSCGGLLASETLLLAKSGVKLITSTLAGQNQFTDNLSYFILFVLVFTAILQVYCLNTALKLYDSVLVVPTFYGFYTAFGLVNSTIYLNQLGSYEPWVLLLVLLGIASLIYGVRMLSAPKPELNPSGGALSALDNGYLDDEDDDAHEMEHRSKAGSKGTKNIHGDTIKGPKKTKLSTRLKKSLNNKRQSHAGAGKTLDEENDIPSLYSSRRGMMDDESSEISSTLGGANSSSGASGVGSIAGTSTRTRGLSFASKSSFQSDPFRTPKDSRSINEDYMGGAGGQSPASAVGTRRSLPFTNSPLMVEEEIEPTHVLVDTTEELDGSDDEGHAGHQFQRQQQQQQRRESMLKDSLKNLTMHEKRASLGNQWSSQSQSHLFHQQQLQQTQPEQGQLPTRIDTTAGRSRRDSARLSNSAGAVSVEHMSPSQFRAHLTKSRPLQDESNGAGLGYEDRDGLDEVVGFSSTTASNQPLARSHSVRWSTGSSKIDQVFEDLNPFKSISGYQNNTTTSNNRESIGSVISAAATVAMAAVGSTIPASTGQATGPERPSHGRQDSFTGLPSEWDVPGRKKRHSMRFGDVVRSNSASGGLSSPSTASSAAASAETGPGSGSGSGSSSLSSSSTPSHSGMPSPALNITNTTSSAEGAIPFAFAGGVVVDERNGPSDYVTPSPRTSRIMSSPEIQLTGFNFPASLAS</sequence>
<dbReference type="PANTHER" id="PTHR12570">
    <property type="match status" value="1"/>
</dbReference>
<keyword evidence="8" id="KW-1185">Reference proteome</keyword>
<feature type="compositionally biased region" description="Low complexity" evidence="5">
    <location>
        <begin position="457"/>
        <end position="480"/>
    </location>
</feature>
<feature type="transmembrane region" description="Helical" evidence="6">
    <location>
        <begin position="271"/>
        <end position="289"/>
    </location>
</feature>
<feature type="transmembrane region" description="Helical" evidence="6">
    <location>
        <begin position="55"/>
        <end position="76"/>
    </location>
</feature>
<organism evidence="7 8">
    <name type="scientific">Entomortierella parvispora</name>
    <dbReference type="NCBI Taxonomy" id="205924"/>
    <lineage>
        <taxon>Eukaryota</taxon>
        <taxon>Fungi</taxon>
        <taxon>Fungi incertae sedis</taxon>
        <taxon>Mucoromycota</taxon>
        <taxon>Mortierellomycotina</taxon>
        <taxon>Mortierellomycetes</taxon>
        <taxon>Mortierellales</taxon>
        <taxon>Mortierellaceae</taxon>
        <taxon>Entomortierella</taxon>
    </lineage>
</organism>